<protein>
    <submittedName>
        <fullName evidence="3">DNA-binding protein</fullName>
    </submittedName>
</protein>
<dbReference type="CDD" id="cd00093">
    <property type="entry name" value="HTH_XRE"/>
    <property type="match status" value="1"/>
</dbReference>
<evidence type="ECO:0000313" key="4">
    <source>
        <dbReference type="Proteomes" id="UP000601597"/>
    </source>
</evidence>
<dbReference type="SUPFAM" id="SSF47413">
    <property type="entry name" value="lambda repressor-like DNA-binding domains"/>
    <property type="match status" value="1"/>
</dbReference>
<dbReference type="InterPro" id="IPR001387">
    <property type="entry name" value="Cro/C1-type_HTH"/>
</dbReference>
<accession>A0ABQ3B115</accession>
<evidence type="ECO:0000256" key="1">
    <source>
        <dbReference type="ARBA" id="ARBA00007227"/>
    </source>
</evidence>
<dbReference type="Pfam" id="PF01381">
    <property type="entry name" value="HTH_3"/>
    <property type="match status" value="1"/>
</dbReference>
<dbReference type="GO" id="GO:0003677">
    <property type="term" value="F:DNA binding"/>
    <property type="evidence" value="ECO:0007669"/>
    <property type="project" value="UniProtKB-KW"/>
</dbReference>
<comment type="similarity">
    <text evidence="1">Belongs to the short-chain fatty acyl-CoA assimilation regulator (ScfR) family.</text>
</comment>
<organism evidence="3 4">
    <name type="scientific">Marinobacter zhanjiangensis</name>
    <dbReference type="NCBI Taxonomy" id="578215"/>
    <lineage>
        <taxon>Bacteria</taxon>
        <taxon>Pseudomonadati</taxon>
        <taxon>Pseudomonadota</taxon>
        <taxon>Gammaproteobacteria</taxon>
        <taxon>Pseudomonadales</taxon>
        <taxon>Marinobacteraceae</taxon>
        <taxon>Marinobacter</taxon>
    </lineage>
</organism>
<dbReference type="PANTHER" id="PTHR43236:SF1">
    <property type="entry name" value="BLL7220 PROTEIN"/>
    <property type="match status" value="1"/>
</dbReference>
<feature type="domain" description="HTH cro/C1-type" evidence="2">
    <location>
        <begin position="6"/>
        <end position="61"/>
    </location>
</feature>
<dbReference type="SMART" id="SM00530">
    <property type="entry name" value="HTH_XRE"/>
    <property type="match status" value="1"/>
</dbReference>
<name>A0ABQ3B115_9GAMM</name>
<dbReference type="PANTHER" id="PTHR43236">
    <property type="entry name" value="ANTITOXIN HIGA1"/>
    <property type="match status" value="1"/>
</dbReference>
<keyword evidence="4" id="KW-1185">Reference proteome</keyword>
<evidence type="ECO:0000259" key="2">
    <source>
        <dbReference type="PROSITE" id="PS50943"/>
    </source>
</evidence>
<dbReference type="Gene3D" id="1.10.10.2910">
    <property type="match status" value="1"/>
</dbReference>
<dbReference type="Gene3D" id="1.10.260.40">
    <property type="entry name" value="lambda repressor-like DNA-binding domains"/>
    <property type="match status" value="1"/>
</dbReference>
<keyword evidence="3" id="KW-0238">DNA-binding</keyword>
<proteinExistence type="inferred from homology"/>
<gene>
    <name evidence="3" type="ORF">GCM10007071_20340</name>
</gene>
<dbReference type="Pfam" id="PF06114">
    <property type="entry name" value="Peptidase_M78"/>
    <property type="match status" value="1"/>
</dbReference>
<dbReference type="RefSeq" id="WP_189576011.1">
    <property type="nucleotide sequence ID" value="NZ_BMXV01000004.1"/>
</dbReference>
<sequence length="363" mass="41202">MLHDRLRRARALKNMSLQEVADQLGDISKQALSKYEQGRDAPNSTRLIQLADVLGVNPEYFFRSDSVELGEVDFRKHSAFGKKQQEAVKEQVREHLERYLAAESLFETGNKDKGFAQWQERFPVSNVDDIEKAAEDLRQAWNLGTNPIANLTETLEENGIKVVGIEAHEKFDGLCALVNNGVDAVIVSNTTRPGERQRFNLGHELGHLVMNLPAEIHGTRDEESWCHRFAGAFLFPAKQVRDTFGSTRKRILLNEFLLAKEEWGISIQATLRRLFDLGIVQQRFYQDTIRQWSMRGFRKNEPAPLEPENSYRLRQLVYRALAEGLVTSSRAAELLGTSLEEIENIMANGQAGQGKDASESSRF</sequence>
<dbReference type="EMBL" id="BMXV01000004">
    <property type="protein sequence ID" value="GGY73150.1"/>
    <property type="molecule type" value="Genomic_DNA"/>
</dbReference>
<dbReference type="InterPro" id="IPR010982">
    <property type="entry name" value="Lambda_DNA-bd_dom_sf"/>
</dbReference>
<dbReference type="PROSITE" id="PS50943">
    <property type="entry name" value="HTH_CROC1"/>
    <property type="match status" value="1"/>
</dbReference>
<dbReference type="InterPro" id="IPR052345">
    <property type="entry name" value="Rad_response_metalloprotease"/>
</dbReference>
<dbReference type="InterPro" id="IPR010359">
    <property type="entry name" value="IrrE_HExxH"/>
</dbReference>
<reference evidence="4" key="1">
    <citation type="journal article" date="2019" name="Int. J. Syst. Evol. Microbiol.">
        <title>The Global Catalogue of Microorganisms (GCM) 10K type strain sequencing project: providing services to taxonomists for standard genome sequencing and annotation.</title>
        <authorList>
            <consortium name="The Broad Institute Genomics Platform"/>
            <consortium name="The Broad Institute Genome Sequencing Center for Infectious Disease"/>
            <person name="Wu L."/>
            <person name="Ma J."/>
        </authorList>
    </citation>
    <scope>NUCLEOTIDE SEQUENCE [LARGE SCALE GENOMIC DNA]</scope>
    <source>
        <strain evidence="4">KCTC 22280</strain>
    </source>
</reference>
<dbReference type="Proteomes" id="UP000601597">
    <property type="component" value="Unassembled WGS sequence"/>
</dbReference>
<evidence type="ECO:0000313" key="3">
    <source>
        <dbReference type="EMBL" id="GGY73150.1"/>
    </source>
</evidence>
<comment type="caution">
    <text evidence="3">The sequence shown here is derived from an EMBL/GenBank/DDBJ whole genome shotgun (WGS) entry which is preliminary data.</text>
</comment>